<gene>
    <name evidence="1" type="ORF">B4067_2940</name>
</gene>
<protein>
    <submittedName>
        <fullName evidence="1">Uncharacterized protein</fullName>
    </submittedName>
</protein>
<dbReference type="Proteomes" id="UP000031970">
    <property type="component" value="Unassembled WGS sequence"/>
</dbReference>
<dbReference type="AlphaFoldDB" id="A0ABD3ZSV3"/>
<dbReference type="EMBL" id="JSXS01000075">
    <property type="protein sequence ID" value="KIL31102.1"/>
    <property type="molecule type" value="Genomic_DNA"/>
</dbReference>
<evidence type="ECO:0000313" key="1">
    <source>
        <dbReference type="EMBL" id="KIL31102.1"/>
    </source>
</evidence>
<comment type="caution">
    <text evidence="1">The sequence shown here is derived from an EMBL/GenBank/DDBJ whole genome shotgun (WGS) entry which is preliminary data.</text>
</comment>
<organism evidence="1 2">
    <name type="scientific">Bacillus subtilis subsp. subtilis</name>
    <dbReference type="NCBI Taxonomy" id="135461"/>
    <lineage>
        <taxon>Bacteria</taxon>
        <taxon>Bacillati</taxon>
        <taxon>Bacillota</taxon>
        <taxon>Bacilli</taxon>
        <taxon>Bacillales</taxon>
        <taxon>Bacillaceae</taxon>
        <taxon>Bacillus</taxon>
    </lineage>
</organism>
<accession>A0ABD3ZSV3</accession>
<proteinExistence type="predicted"/>
<sequence length="39" mass="4512">MFLKLINIQLMYIKMIKNITPTRAILPAVLGKKLLKTLK</sequence>
<reference evidence="1 2" key="1">
    <citation type="submission" date="2014-11" db="EMBL/GenBank/DDBJ databases">
        <title>Draft Genome Sequences of Nine Bacillus subtilis Strains that Form Spores with High Heat-Resistance.</title>
        <authorList>
            <person name="Krawcyk A.O."/>
            <person name="Berendsen E.M."/>
            <person name="de Jong A."/>
            <person name="Holsappel S."/>
            <person name="Eijlander R.T."/>
            <person name="Wells-Bennik M."/>
            <person name="Kuipers O.P."/>
        </authorList>
    </citation>
    <scope>NUCLEOTIDE SEQUENCE [LARGE SCALE GENOMIC DNA]</scope>
    <source>
        <strain evidence="1 2">B4067</strain>
    </source>
</reference>
<name>A0ABD3ZSV3_BACIU</name>
<evidence type="ECO:0000313" key="2">
    <source>
        <dbReference type="Proteomes" id="UP000031970"/>
    </source>
</evidence>